<accession>A0ABU5F144</accession>
<protein>
    <submittedName>
        <fullName evidence="1">Uncharacterized protein</fullName>
    </submittedName>
</protein>
<dbReference type="Proteomes" id="UP001272242">
    <property type="component" value="Unassembled WGS sequence"/>
</dbReference>
<name>A0ABU5F144_9BACT</name>
<evidence type="ECO:0000313" key="2">
    <source>
        <dbReference type="Proteomes" id="UP001272242"/>
    </source>
</evidence>
<keyword evidence="2" id="KW-1185">Reference proteome</keyword>
<comment type="caution">
    <text evidence="1">The sequence shown here is derived from an EMBL/GenBank/DDBJ whole genome shotgun (WGS) entry which is preliminary data.</text>
</comment>
<evidence type="ECO:0000313" key="1">
    <source>
        <dbReference type="EMBL" id="MDY3560477.1"/>
    </source>
</evidence>
<proteinExistence type="predicted"/>
<dbReference type="EMBL" id="JAXBLV010000178">
    <property type="protein sequence ID" value="MDY3560477.1"/>
    <property type="molecule type" value="Genomic_DNA"/>
</dbReference>
<sequence>MAWDWIEGAPVDGDARTALHRKCERLGKRNAPNRGGRLELYETANAATFILGVVINPINVRYAGVLRHTVPNVLKALFPHDYQSRCEVEQAWQAAATAHLAAIDAPSRNCFADL</sequence>
<gene>
    <name evidence="1" type="ORF">R5W23_001711</name>
</gene>
<reference evidence="2" key="1">
    <citation type="journal article" date="2023" name="Mar. Drugs">
        <title>Gemmata algarum, a Novel Planctomycete Isolated from an Algal Mat, Displays Antimicrobial Activity.</title>
        <authorList>
            <person name="Kumar G."/>
            <person name="Kallscheuer N."/>
            <person name="Kashif M."/>
            <person name="Ahamad S."/>
            <person name="Jagadeeshwari U."/>
            <person name="Pannikurungottu S."/>
            <person name="Haufschild T."/>
            <person name="Kabuu M."/>
            <person name="Sasikala C."/>
            <person name="Jogler C."/>
            <person name="Ramana C."/>
        </authorList>
    </citation>
    <scope>NUCLEOTIDE SEQUENCE [LARGE SCALE GENOMIC DNA]</scope>
    <source>
        <strain evidence="2">JC673</strain>
    </source>
</reference>
<organism evidence="1 2">
    <name type="scientific">Gemmata algarum</name>
    <dbReference type="NCBI Taxonomy" id="2975278"/>
    <lineage>
        <taxon>Bacteria</taxon>
        <taxon>Pseudomonadati</taxon>
        <taxon>Planctomycetota</taxon>
        <taxon>Planctomycetia</taxon>
        <taxon>Gemmatales</taxon>
        <taxon>Gemmataceae</taxon>
        <taxon>Gemmata</taxon>
    </lineage>
</organism>